<sequence length="530" mass="60824">MELLKVLIVDDEPSNIQGLVRYIQWRELGYEEPQTGESGEEALDAIRQTAFDVLISDVAMPGMNGIELVARAKELLPRLQVLMISGYNEFEFVQDAIHVGAQGYVLKPLKLEEVSNRLTMMRETLENMRRLAEQTEDLKRKVSGSQRLVQERVLSDLLAGLVPGEDTQASWNGLMELPAAVRELRLFVFNLDHFLSLKQRAEERVVLSALFRQTVDVALSGFGSVWLAQTSPDEIAALQLDPSAEDKARIEKQLRFVQVILQEQHDSTVTIGCSPTVSHWKELPERYKEIRFRMAQARLIADGQIVRGETPDAGAFDDYRLREQWIPEAIRQMEEGDAAAVRETMNRVIDVLSGQPSFSYVQAIGMSFLSELIRTLQRGGEADREMNIVLWRQMLDCSSAEQIIEFLMECVDRYMTVEAQERMNQQRHLIRKVAAFIDERVQDNWTVKQLGERFNLNASYLSVLFKKEMGKTISEYVQETRIRQAKELLCDPSIKVYEVADRVGIQTSAYFTYLFKKMVGCTPQEYRNYR</sequence>
<dbReference type="Pfam" id="PF00072">
    <property type="entry name" value="Response_reg"/>
    <property type="match status" value="1"/>
</dbReference>
<dbReference type="PROSITE" id="PS50110">
    <property type="entry name" value="RESPONSE_REGULATORY"/>
    <property type="match status" value="1"/>
</dbReference>
<reference evidence="8 9" key="1">
    <citation type="submission" date="2021-01" db="EMBL/GenBank/DDBJ databases">
        <title>Paenibacillus sp.nov. isolated from the rhizosphere soil of tomato plant.</title>
        <authorList>
            <person name="Thin K.K."/>
            <person name="Zhang X."/>
            <person name="He S."/>
        </authorList>
    </citation>
    <scope>NUCLEOTIDE SEQUENCE [LARGE SCALE GENOMIC DNA]</scope>
    <source>
        <strain evidence="8 9">DXFW5</strain>
    </source>
</reference>
<dbReference type="Proteomes" id="UP001516620">
    <property type="component" value="Unassembled WGS sequence"/>
</dbReference>
<dbReference type="RefSeq" id="WP_193415613.1">
    <property type="nucleotide sequence ID" value="NZ_JADCNN020000001.1"/>
</dbReference>
<dbReference type="SMART" id="SM00448">
    <property type="entry name" value="REC"/>
    <property type="match status" value="1"/>
</dbReference>
<evidence type="ECO:0000313" key="8">
    <source>
        <dbReference type="EMBL" id="MBM6994266.1"/>
    </source>
</evidence>
<dbReference type="InterPro" id="IPR018062">
    <property type="entry name" value="HTH_AraC-typ_CS"/>
</dbReference>
<keyword evidence="3" id="KW-0804">Transcription</keyword>
<dbReference type="SUPFAM" id="SSF46689">
    <property type="entry name" value="Homeodomain-like"/>
    <property type="match status" value="2"/>
</dbReference>
<dbReference type="PRINTS" id="PR00032">
    <property type="entry name" value="HTHARAC"/>
</dbReference>
<feature type="domain" description="Response regulatory" evidence="7">
    <location>
        <begin position="5"/>
        <end position="122"/>
    </location>
</feature>
<dbReference type="InterPro" id="IPR001789">
    <property type="entry name" value="Sig_transdc_resp-reg_receiver"/>
</dbReference>
<proteinExistence type="predicted"/>
<keyword evidence="2" id="KW-0238">DNA-binding</keyword>
<dbReference type="PROSITE" id="PS00041">
    <property type="entry name" value="HTH_ARAC_FAMILY_1"/>
    <property type="match status" value="1"/>
</dbReference>
<accession>A0ABS2H365</accession>
<feature type="coiled-coil region" evidence="5">
    <location>
        <begin position="111"/>
        <end position="141"/>
    </location>
</feature>
<evidence type="ECO:0000256" key="2">
    <source>
        <dbReference type="ARBA" id="ARBA00023125"/>
    </source>
</evidence>
<organism evidence="8 9">
    <name type="scientific">Paenibacillus rhizolycopersici</name>
    <dbReference type="NCBI Taxonomy" id="2780073"/>
    <lineage>
        <taxon>Bacteria</taxon>
        <taxon>Bacillati</taxon>
        <taxon>Bacillota</taxon>
        <taxon>Bacilli</taxon>
        <taxon>Bacillales</taxon>
        <taxon>Paenibacillaceae</taxon>
        <taxon>Paenibacillus</taxon>
    </lineage>
</organism>
<feature type="modified residue" description="4-aspartylphosphate" evidence="4">
    <location>
        <position position="57"/>
    </location>
</feature>
<dbReference type="PANTHER" id="PTHR43280:SF2">
    <property type="entry name" value="HTH-TYPE TRANSCRIPTIONAL REGULATOR EXSA"/>
    <property type="match status" value="1"/>
</dbReference>
<dbReference type="InterPro" id="IPR018060">
    <property type="entry name" value="HTH_AraC"/>
</dbReference>
<dbReference type="EMBL" id="JADCNN020000001">
    <property type="protein sequence ID" value="MBM6994266.1"/>
    <property type="molecule type" value="Genomic_DNA"/>
</dbReference>
<name>A0ABS2H365_9BACL</name>
<keyword evidence="1" id="KW-0805">Transcription regulation</keyword>
<dbReference type="InterPro" id="IPR020449">
    <property type="entry name" value="Tscrpt_reg_AraC-type_HTH"/>
</dbReference>
<keyword evidence="9" id="KW-1185">Reference proteome</keyword>
<evidence type="ECO:0000256" key="3">
    <source>
        <dbReference type="ARBA" id="ARBA00023163"/>
    </source>
</evidence>
<gene>
    <name evidence="8" type="ORF">IM700_001160</name>
</gene>
<comment type="caution">
    <text evidence="8">The sequence shown here is derived from an EMBL/GenBank/DDBJ whole genome shotgun (WGS) entry which is preliminary data.</text>
</comment>
<keyword evidence="4" id="KW-0597">Phosphoprotein</keyword>
<dbReference type="SUPFAM" id="SSF52172">
    <property type="entry name" value="CheY-like"/>
    <property type="match status" value="1"/>
</dbReference>
<evidence type="ECO:0000259" key="7">
    <source>
        <dbReference type="PROSITE" id="PS50110"/>
    </source>
</evidence>
<dbReference type="PANTHER" id="PTHR43280">
    <property type="entry name" value="ARAC-FAMILY TRANSCRIPTIONAL REGULATOR"/>
    <property type="match status" value="1"/>
</dbReference>
<protein>
    <submittedName>
        <fullName evidence="8">Response regulator</fullName>
    </submittedName>
</protein>
<evidence type="ECO:0000259" key="6">
    <source>
        <dbReference type="PROSITE" id="PS01124"/>
    </source>
</evidence>
<dbReference type="InterPro" id="IPR011006">
    <property type="entry name" value="CheY-like_superfamily"/>
</dbReference>
<dbReference type="PROSITE" id="PS01124">
    <property type="entry name" value="HTH_ARAC_FAMILY_2"/>
    <property type="match status" value="1"/>
</dbReference>
<evidence type="ECO:0000256" key="1">
    <source>
        <dbReference type="ARBA" id="ARBA00023015"/>
    </source>
</evidence>
<feature type="domain" description="HTH araC/xylS-type" evidence="6">
    <location>
        <begin position="431"/>
        <end position="529"/>
    </location>
</feature>
<evidence type="ECO:0000256" key="5">
    <source>
        <dbReference type="SAM" id="Coils"/>
    </source>
</evidence>
<dbReference type="Gene3D" id="3.40.50.2300">
    <property type="match status" value="1"/>
</dbReference>
<dbReference type="SMART" id="SM00342">
    <property type="entry name" value="HTH_ARAC"/>
    <property type="match status" value="1"/>
</dbReference>
<evidence type="ECO:0000313" key="9">
    <source>
        <dbReference type="Proteomes" id="UP001516620"/>
    </source>
</evidence>
<dbReference type="CDD" id="cd17536">
    <property type="entry name" value="REC_YesN-like"/>
    <property type="match status" value="1"/>
</dbReference>
<dbReference type="InterPro" id="IPR009057">
    <property type="entry name" value="Homeodomain-like_sf"/>
</dbReference>
<keyword evidence="5" id="KW-0175">Coiled coil</keyword>
<dbReference type="Gene3D" id="1.10.10.60">
    <property type="entry name" value="Homeodomain-like"/>
    <property type="match status" value="2"/>
</dbReference>
<dbReference type="Pfam" id="PF12833">
    <property type="entry name" value="HTH_18"/>
    <property type="match status" value="1"/>
</dbReference>
<evidence type="ECO:0000256" key="4">
    <source>
        <dbReference type="PROSITE-ProRule" id="PRU00169"/>
    </source>
</evidence>